<keyword evidence="2" id="KW-0812">Transmembrane</keyword>
<gene>
    <name evidence="3" type="ORF">GCM10011608_53630</name>
</gene>
<sequence>MEVRNPPVVLSGPPLGEQPGRRSPDCEGGPARASSVLASQACPGPGAAVSSERGPLVSADSLSAVAVETVMMLVGAVLLGFLAGLFAFKVKSRWCPRCGASTDAVPPEGRR</sequence>
<feature type="transmembrane region" description="Helical" evidence="2">
    <location>
        <begin position="70"/>
        <end position="88"/>
    </location>
</feature>
<keyword evidence="2" id="KW-1133">Transmembrane helix</keyword>
<keyword evidence="4" id="KW-1185">Reference proteome</keyword>
<name>A0A917X3P6_9ACTN</name>
<comment type="caution">
    <text evidence="3">The sequence shown here is derived from an EMBL/GenBank/DDBJ whole genome shotgun (WGS) entry which is preliminary data.</text>
</comment>
<organism evidence="3 4">
    <name type="scientific">Micromonospora sonchi</name>
    <dbReference type="NCBI Taxonomy" id="1763543"/>
    <lineage>
        <taxon>Bacteria</taxon>
        <taxon>Bacillati</taxon>
        <taxon>Actinomycetota</taxon>
        <taxon>Actinomycetes</taxon>
        <taxon>Micromonosporales</taxon>
        <taxon>Micromonosporaceae</taxon>
        <taxon>Micromonospora</taxon>
    </lineage>
</organism>
<proteinExistence type="predicted"/>
<dbReference type="Proteomes" id="UP000608890">
    <property type="component" value="Unassembled WGS sequence"/>
</dbReference>
<evidence type="ECO:0000256" key="1">
    <source>
        <dbReference type="SAM" id="MobiDB-lite"/>
    </source>
</evidence>
<dbReference type="EMBL" id="BMNB01000036">
    <property type="protein sequence ID" value="GGM61765.1"/>
    <property type="molecule type" value="Genomic_DNA"/>
</dbReference>
<reference evidence="3" key="1">
    <citation type="journal article" date="2014" name="Int. J. Syst. Evol. Microbiol.">
        <title>Complete genome sequence of Corynebacterium casei LMG S-19264T (=DSM 44701T), isolated from a smear-ripened cheese.</title>
        <authorList>
            <consortium name="US DOE Joint Genome Institute (JGI-PGF)"/>
            <person name="Walter F."/>
            <person name="Albersmeier A."/>
            <person name="Kalinowski J."/>
            <person name="Ruckert C."/>
        </authorList>
    </citation>
    <scope>NUCLEOTIDE SEQUENCE</scope>
    <source>
        <strain evidence="3">CGMCC 4.7312</strain>
    </source>
</reference>
<evidence type="ECO:0000313" key="3">
    <source>
        <dbReference type="EMBL" id="GGM61765.1"/>
    </source>
</evidence>
<accession>A0A917X3P6</accession>
<protein>
    <submittedName>
        <fullName evidence="3">Uncharacterized protein</fullName>
    </submittedName>
</protein>
<feature type="region of interest" description="Disordered" evidence="1">
    <location>
        <begin position="1"/>
        <end position="34"/>
    </location>
</feature>
<keyword evidence="2" id="KW-0472">Membrane</keyword>
<reference evidence="3" key="2">
    <citation type="submission" date="2020-09" db="EMBL/GenBank/DDBJ databases">
        <authorList>
            <person name="Sun Q."/>
            <person name="Zhou Y."/>
        </authorList>
    </citation>
    <scope>NUCLEOTIDE SEQUENCE</scope>
    <source>
        <strain evidence="3">CGMCC 4.7312</strain>
    </source>
</reference>
<dbReference type="AlphaFoldDB" id="A0A917X3P6"/>
<evidence type="ECO:0000313" key="4">
    <source>
        <dbReference type="Proteomes" id="UP000608890"/>
    </source>
</evidence>
<evidence type="ECO:0000256" key="2">
    <source>
        <dbReference type="SAM" id="Phobius"/>
    </source>
</evidence>